<reference evidence="15" key="1">
    <citation type="journal article" date="2020" name="bioRxiv">
        <title>Comparative genomics of Chlamydomonas.</title>
        <authorList>
            <person name="Craig R.J."/>
            <person name="Hasan A.R."/>
            <person name="Ness R.W."/>
            <person name="Keightley P.D."/>
        </authorList>
    </citation>
    <scope>NUCLEOTIDE SEQUENCE</scope>
    <source>
        <strain evidence="15">CCAP 11/173</strain>
    </source>
</reference>
<feature type="compositionally biased region" description="Basic residues" evidence="12">
    <location>
        <begin position="435"/>
        <end position="445"/>
    </location>
</feature>
<evidence type="ECO:0000256" key="4">
    <source>
        <dbReference type="ARBA" id="ARBA00022679"/>
    </source>
</evidence>
<keyword evidence="5 13" id="KW-0812">Transmembrane</keyword>
<sequence>MSGMPALPPRKGSSAKPTQQATSSNGAQAMLIEQFGRLAESPSLQRLIENPGMLASARESDPVLRRLLEQQPGLAGLLQPERLRALAALAADPERLRAEAGTLFGGLDLTEQRKALAQLESYTQQAGDASMSGASTSGSVAGAGGGVGQLANAGAAFARMQARMAQLQRMQAGGGLGGSGAGAGAAAGAGGFGYGAQQGYQHQQHQPSHADYMFQFQQQLHHQQQQQQQTPDASGGFGGAAEGMRAPNQAAPFYHGGAGGTGSGTGEYTGGFSFSHSEKEVPFHQLPPDVQRQLAASHGNGSWPLSVAATSGSAAATTIGAAPGVAADGAAAAASIPAAAEPAEEAEAKPLLSFAQWQAEQAALAAKTAQAQAPSGWGAMQTAAAAAAAGAAAAAPPGHLPTSTMSLDDNDTPHAGHGHSHGPGQPCCSHDHGHGHGHGHGHAHGHSLGVQHTHGQQSYAPGYGVGAVQVRDPKKMRPRDYYEPVEPNWSWRPDEVVESCGSLYVKAYRSYCDGMFFPPFFVLASLAVTTTPHLSFWFLSTLLLVSMFLGMYCYSRHLAGLPSRAMAQSRSFFSLIATCEVVYPIVFCTRVLPHWHGVTSLTCLTLLLGFLAMPVLHFFAATSDPGYVPARPAAQQLQAVESAQAAEEEQQALLSGGKAGALKSGSGSGSGSGSSEGLDGSGGDLASSGSRLRQRGDKGKEAAAGASGEGKADGAAAAGAGLGPGAAAGAMLTELLGSSGADEEEGGAAGGRAALEVECSTCNVTRPLRSKHCQFCNRCVRRFDHHCPAIANCVGENNERYFSAWLFIMWTVQVLVVRVALSYMLQRHLAVSGAAAATSAPDMGAVAVWRAVVWAASGPERGLLLLALLQSMCLVPGSFLVLRQILCILANLTANELINRGRYNYLKHEGGGYCNRFDRGVVSNCFTFWVARDTRGPGGGGDWLAVFEAGERELRSRGGGGGRGGRHLSRLSVGAAVEWLDDYNARRSQLTKAVKDLRVQKAMRGLEARAQAAAAQQARLAVSAVPGGRAD</sequence>
<feature type="compositionally biased region" description="Low complexity" evidence="12">
    <location>
        <begin position="648"/>
        <end position="665"/>
    </location>
</feature>
<feature type="region of interest" description="Disordered" evidence="12">
    <location>
        <begin position="648"/>
        <end position="716"/>
    </location>
</feature>
<feature type="transmembrane region" description="Helical" evidence="13">
    <location>
        <begin position="598"/>
        <end position="621"/>
    </location>
</feature>
<evidence type="ECO:0000256" key="12">
    <source>
        <dbReference type="SAM" id="MobiDB-lite"/>
    </source>
</evidence>
<evidence type="ECO:0000256" key="7">
    <source>
        <dbReference type="ARBA" id="ARBA00023136"/>
    </source>
</evidence>
<keyword evidence="4" id="KW-0808">Transferase</keyword>
<comment type="similarity">
    <text evidence="2">Belongs to the DHHC palmitoyltransferase family.</text>
</comment>
<feature type="compositionally biased region" description="Low complexity" evidence="12">
    <location>
        <begin position="218"/>
        <end position="229"/>
    </location>
</feature>
<evidence type="ECO:0000256" key="11">
    <source>
        <dbReference type="ARBA" id="ARBA00048048"/>
    </source>
</evidence>
<feature type="region of interest" description="Disordered" evidence="12">
    <location>
        <begin position="394"/>
        <end position="456"/>
    </location>
</feature>
<organism evidence="15 16">
    <name type="scientific">Chlamydomonas schloesseri</name>
    <dbReference type="NCBI Taxonomy" id="2026947"/>
    <lineage>
        <taxon>Eukaryota</taxon>
        <taxon>Viridiplantae</taxon>
        <taxon>Chlorophyta</taxon>
        <taxon>core chlorophytes</taxon>
        <taxon>Chlorophyceae</taxon>
        <taxon>CS clade</taxon>
        <taxon>Chlamydomonadales</taxon>
        <taxon>Chlamydomonadaceae</taxon>
        <taxon>Chlamydomonas</taxon>
    </lineage>
</organism>
<evidence type="ECO:0000256" key="1">
    <source>
        <dbReference type="ARBA" id="ARBA00004127"/>
    </source>
</evidence>
<dbReference type="Pfam" id="PF01529">
    <property type="entry name" value="DHHC"/>
    <property type="match status" value="1"/>
</dbReference>
<evidence type="ECO:0000256" key="2">
    <source>
        <dbReference type="ARBA" id="ARBA00008574"/>
    </source>
</evidence>
<dbReference type="PANTHER" id="PTHR22883:SF43">
    <property type="entry name" value="PALMITOYLTRANSFERASE APP"/>
    <property type="match status" value="1"/>
</dbReference>
<feature type="domain" description="Palmitoyltransferase DHHC" evidence="14">
    <location>
        <begin position="759"/>
        <end position="899"/>
    </location>
</feature>
<feature type="compositionally biased region" description="Polar residues" evidence="12">
    <location>
        <begin position="15"/>
        <end position="27"/>
    </location>
</feature>
<evidence type="ECO:0000256" key="5">
    <source>
        <dbReference type="ARBA" id="ARBA00022692"/>
    </source>
</evidence>
<keyword evidence="6 13" id="KW-1133">Transmembrane helix</keyword>
<evidence type="ECO:0000256" key="13">
    <source>
        <dbReference type="SAM" id="Phobius"/>
    </source>
</evidence>
<dbReference type="Proteomes" id="UP000613740">
    <property type="component" value="Unassembled WGS sequence"/>
</dbReference>
<evidence type="ECO:0000259" key="14">
    <source>
        <dbReference type="Pfam" id="PF01529"/>
    </source>
</evidence>
<feature type="compositionally biased region" description="Gly residues" evidence="12">
    <location>
        <begin position="666"/>
        <end position="683"/>
    </location>
</feature>
<feature type="region of interest" description="Disordered" evidence="12">
    <location>
        <begin position="218"/>
        <end position="262"/>
    </location>
</feature>
<proteinExistence type="inferred from homology"/>
<keyword evidence="9" id="KW-0449">Lipoprotein</keyword>
<dbReference type="OrthoDB" id="331948at2759"/>
<evidence type="ECO:0000256" key="9">
    <source>
        <dbReference type="ARBA" id="ARBA00023288"/>
    </source>
</evidence>
<gene>
    <name evidence="15" type="ORF">HYH02_009854</name>
</gene>
<comment type="caution">
    <text evidence="15">The sequence shown here is derived from an EMBL/GenBank/DDBJ whole genome shotgun (WGS) entry which is preliminary data.</text>
</comment>
<evidence type="ECO:0000256" key="10">
    <source>
        <dbReference type="ARBA" id="ARBA00023315"/>
    </source>
</evidence>
<dbReference type="GO" id="GO:0005794">
    <property type="term" value="C:Golgi apparatus"/>
    <property type="evidence" value="ECO:0007669"/>
    <property type="project" value="TreeGrafter"/>
</dbReference>
<dbReference type="GO" id="GO:0019706">
    <property type="term" value="F:protein-cysteine S-palmitoyltransferase activity"/>
    <property type="evidence" value="ECO:0007669"/>
    <property type="project" value="UniProtKB-EC"/>
</dbReference>
<dbReference type="InterPro" id="IPR001594">
    <property type="entry name" value="Palmitoyltrfase_DHHC"/>
</dbReference>
<dbReference type="EMBL" id="JAEHOD010000034">
    <property type="protein sequence ID" value="KAG2442063.1"/>
    <property type="molecule type" value="Genomic_DNA"/>
</dbReference>
<dbReference type="AlphaFoldDB" id="A0A835W8U3"/>
<feature type="region of interest" description="Disordered" evidence="12">
    <location>
        <begin position="1"/>
        <end position="29"/>
    </location>
</feature>
<evidence type="ECO:0000256" key="6">
    <source>
        <dbReference type="ARBA" id="ARBA00022989"/>
    </source>
</evidence>
<evidence type="ECO:0000256" key="8">
    <source>
        <dbReference type="ARBA" id="ARBA00023139"/>
    </source>
</evidence>
<comment type="subcellular location">
    <subcellularLocation>
        <location evidence="1">Endomembrane system</location>
        <topology evidence="1">Multi-pass membrane protein</topology>
    </subcellularLocation>
</comment>
<dbReference type="GO" id="GO:0006612">
    <property type="term" value="P:protein targeting to membrane"/>
    <property type="evidence" value="ECO:0007669"/>
    <property type="project" value="TreeGrafter"/>
</dbReference>
<protein>
    <recommendedName>
        <fullName evidence="3">protein S-acyltransferase</fullName>
        <ecNumber evidence="3">2.3.1.225</ecNumber>
    </recommendedName>
</protein>
<evidence type="ECO:0000256" key="3">
    <source>
        <dbReference type="ARBA" id="ARBA00012210"/>
    </source>
</evidence>
<dbReference type="GO" id="GO:0005783">
    <property type="term" value="C:endoplasmic reticulum"/>
    <property type="evidence" value="ECO:0007669"/>
    <property type="project" value="TreeGrafter"/>
</dbReference>
<feature type="transmembrane region" description="Helical" evidence="13">
    <location>
        <begin position="572"/>
        <end position="592"/>
    </location>
</feature>
<dbReference type="PROSITE" id="PS50216">
    <property type="entry name" value="DHHC"/>
    <property type="match status" value="1"/>
</dbReference>
<dbReference type="PANTHER" id="PTHR22883">
    <property type="entry name" value="ZINC FINGER DHHC DOMAIN CONTAINING PROTEIN"/>
    <property type="match status" value="1"/>
</dbReference>
<dbReference type="InterPro" id="IPR039859">
    <property type="entry name" value="PFA4/ZDH16/20/ERF2-like"/>
</dbReference>
<name>A0A835W8U3_9CHLO</name>
<feature type="transmembrane region" description="Helical" evidence="13">
    <location>
        <begin position="534"/>
        <end position="552"/>
    </location>
</feature>
<keyword evidence="8" id="KW-0564">Palmitate</keyword>
<feature type="transmembrane region" description="Helical" evidence="13">
    <location>
        <begin position="804"/>
        <end position="825"/>
    </location>
</feature>
<keyword evidence="7 13" id="KW-0472">Membrane</keyword>
<evidence type="ECO:0000313" key="15">
    <source>
        <dbReference type="EMBL" id="KAG2442063.1"/>
    </source>
</evidence>
<keyword evidence="16" id="KW-1185">Reference proteome</keyword>
<dbReference type="EC" id="2.3.1.225" evidence="3"/>
<evidence type="ECO:0000313" key="16">
    <source>
        <dbReference type="Proteomes" id="UP000613740"/>
    </source>
</evidence>
<comment type="catalytic activity">
    <reaction evidence="11">
        <text>L-cysteinyl-[protein] + hexadecanoyl-CoA = S-hexadecanoyl-L-cysteinyl-[protein] + CoA</text>
        <dbReference type="Rhea" id="RHEA:36683"/>
        <dbReference type="Rhea" id="RHEA-COMP:10131"/>
        <dbReference type="Rhea" id="RHEA-COMP:11032"/>
        <dbReference type="ChEBI" id="CHEBI:29950"/>
        <dbReference type="ChEBI" id="CHEBI:57287"/>
        <dbReference type="ChEBI" id="CHEBI:57379"/>
        <dbReference type="ChEBI" id="CHEBI:74151"/>
        <dbReference type="EC" id="2.3.1.225"/>
    </reaction>
</comment>
<accession>A0A835W8U3</accession>
<keyword evidence="10" id="KW-0012">Acyltransferase</keyword>